<evidence type="ECO:0000313" key="4">
    <source>
        <dbReference type="Proteomes" id="UP000245283"/>
    </source>
</evidence>
<evidence type="ECO:0000256" key="1">
    <source>
        <dbReference type="SAM" id="Phobius"/>
    </source>
</evidence>
<feature type="transmembrane region" description="Helical" evidence="1">
    <location>
        <begin position="12"/>
        <end position="37"/>
    </location>
</feature>
<dbReference type="AlphaFoldDB" id="A0A2V1KG90"/>
<proteinExistence type="predicted"/>
<comment type="caution">
    <text evidence="3">The sequence shown here is derived from an EMBL/GenBank/DDBJ whole genome shotgun (WGS) entry which is preliminary data.</text>
</comment>
<sequence length="113" mass="12315">MTISKVDIMSAVKLGFLLSVVFAFMVVIAMAIIWFVLDGIHVFSQLQGLLETLNSAALLEFMQYLEFGRWMSFAVIIAILDVVLLTALSAVGALVYNLISSLVGGLRISVTDE</sequence>
<dbReference type="InterPro" id="IPR021949">
    <property type="entry name" value="DUF3566_TM"/>
</dbReference>
<dbReference type="Proteomes" id="UP000245283">
    <property type="component" value="Unassembled WGS sequence"/>
</dbReference>
<keyword evidence="1" id="KW-0812">Transmembrane</keyword>
<evidence type="ECO:0000313" key="3">
    <source>
        <dbReference type="EMBL" id="PWF27734.1"/>
    </source>
</evidence>
<keyword evidence="4" id="KW-1185">Reference proteome</keyword>
<accession>A0A2V1KG90</accession>
<gene>
    <name evidence="3" type="ORF">DD236_00195</name>
</gene>
<reference evidence="4" key="1">
    <citation type="submission" date="2018-05" db="EMBL/GenBank/DDBJ databases">
        <authorList>
            <person name="Li Y."/>
        </authorList>
    </citation>
    <scope>NUCLEOTIDE SEQUENCE [LARGE SCALE GENOMIC DNA]</scope>
    <source>
        <strain evidence="4">sk1b4</strain>
    </source>
</reference>
<feature type="domain" description="DUF3566" evidence="2">
    <location>
        <begin position="1"/>
        <end position="112"/>
    </location>
</feature>
<organism evidence="3 4">
    <name type="scientific">Ancrocorticia populi</name>
    <dbReference type="NCBI Taxonomy" id="2175228"/>
    <lineage>
        <taxon>Bacteria</taxon>
        <taxon>Bacillati</taxon>
        <taxon>Actinomycetota</taxon>
        <taxon>Actinomycetes</taxon>
        <taxon>Actinomycetales</taxon>
        <taxon>Actinomycetaceae</taxon>
        <taxon>Ancrocorticia</taxon>
    </lineage>
</organism>
<evidence type="ECO:0000259" key="2">
    <source>
        <dbReference type="Pfam" id="PF12089"/>
    </source>
</evidence>
<dbReference type="OrthoDB" id="3240216at2"/>
<dbReference type="Pfam" id="PF12089">
    <property type="entry name" value="DUF3566"/>
    <property type="match status" value="1"/>
</dbReference>
<dbReference type="EMBL" id="QETB01000001">
    <property type="protein sequence ID" value="PWF27734.1"/>
    <property type="molecule type" value="Genomic_DNA"/>
</dbReference>
<feature type="transmembrane region" description="Helical" evidence="1">
    <location>
        <begin position="70"/>
        <end position="99"/>
    </location>
</feature>
<name>A0A2V1KG90_9ACTO</name>
<keyword evidence="1" id="KW-1133">Transmembrane helix</keyword>
<keyword evidence="1" id="KW-0472">Membrane</keyword>
<protein>
    <recommendedName>
        <fullName evidence="2">DUF3566 domain-containing protein</fullName>
    </recommendedName>
</protein>